<keyword evidence="4" id="KW-1185">Reference proteome</keyword>
<evidence type="ECO:0000313" key="3">
    <source>
        <dbReference type="EMBL" id="SFI50381.1"/>
    </source>
</evidence>
<organism evidence="3 4">
    <name type="scientific">Albimonas pacifica</name>
    <dbReference type="NCBI Taxonomy" id="1114924"/>
    <lineage>
        <taxon>Bacteria</taxon>
        <taxon>Pseudomonadati</taxon>
        <taxon>Pseudomonadota</taxon>
        <taxon>Alphaproteobacteria</taxon>
        <taxon>Rhodobacterales</taxon>
        <taxon>Paracoccaceae</taxon>
        <taxon>Albimonas</taxon>
    </lineage>
</organism>
<dbReference type="SMART" id="SM00867">
    <property type="entry name" value="YceI"/>
    <property type="match status" value="1"/>
</dbReference>
<dbReference type="Proteomes" id="UP000199377">
    <property type="component" value="Unassembled WGS sequence"/>
</dbReference>
<gene>
    <name evidence="3" type="ORF">SAMN05216258_107183</name>
</gene>
<protein>
    <submittedName>
        <fullName evidence="3">Polyisoprenoid-binding protein YceI</fullName>
    </submittedName>
</protein>
<dbReference type="Gene3D" id="2.40.128.110">
    <property type="entry name" value="Lipid/polyisoprenoid-binding, YceI-like"/>
    <property type="match status" value="1"/>
</dbReference>
<dbReference type="Pfam" id="PF04264">
    <property type="entry name" value="YceI"/>
    <property type="match status" value="1"/>
</dbReference>
<evidence type="ECO:0000259" key="2">
    <source>
        <dbReference type="SMART" id="SM00867"/>
    </source>
</evidence>
<dbReference type="InterPro" id="IPR036761">
    <property type="entry name" value="TTHA0802/YceI-like_sf"/>
</dbReference>
<feature type="signal peptide" evidence="1">
    <location>
        <begin position="1"/>
        <end position="33"/>
    </location>
</feature>
<evidence type="ECO:0000256" key="1">
    <source>
        <dbReference type="SAM" id="SignalP"/>
    </source>
</evidence>
<dbReference type="SUPFAM" id="SSF101874">
    <property type="entry name" value="YceI-like"/>
    <property type="match status" value="1"/>
</dbReference>
<dbReference type="PANTHER" id="PTHR34406:SF1">
    <property type="entry name" value="PROTEIN YCEI"/>
    <property type="match status" value="1"/>
</dbReference>
<dbReference type="AlphaFoldDB" id="A0A1I3IQY7"/>
<feature type="domain" description="Lipid/polyisoprenoid-binding YceI-like" evidence="2">
    <location>
        <begin position="40"/>
        <end position="205"/>
    </location>
</feature>
<dbReference type="OrthoDB" id="9811006at2"/>
<dbReference type="PANTHER" id="PTHR34406">
    <property type="entry name" value="PROTEIN YCEI"/>
    <property type="match status" value="1"/>
</dbReference>
<accession>A0A1I3IQY7</accession>
<name>A0A1I3IQY7_9RHOB</name>
<keyword evidence="1" id="KW-0732">Signal</keyword>
<reference evidence="3 4" key="1">
    <citation type="submission" date="2016-10" db="EMBL/GenBank/DDBJ databases">
        <authorList>
            <person name="de Groot N.N."/>
        </authorList>
    </citation>
    <scope>NUCLEOTIDE SEQUENCE [LARGE SCALE GENOMIC DNA]</scope>
    <source>
        <strain evidence="3 4">CGMCC 1.11030</strain>
    </source>
</reference>
<proteinExistence type="predicted"/>
<dbReference type="EMBL" id="FOQH01000007">
    <property type="protein sequence ID" value="SFI50381.1"/>
    <property type="molecule type" value="Genomic_DNA"/>
</dbReference>
<sequence length="208" mass="22519">MRPDAPNTPVRSARSAARALALLAALGGSLAWAAPAAAYRWEMDRSHSQVKFAVDHLGYSLVHGWFREFDADIDLDPDAVERASVSFRIRADSVDTNWEGRDRYLRGPDFLDAEAHPVISFVSTRVRLVSAEVADITGDLTINGVTRSETLRAALNKYGPSALAGGEVVAGFTISGEIDRTAYGVSFAAPHVGKDVEIRVDLEISPRP</sequence>
<evidence type="ECO:0000313" key="4">
    <source>
        <dbReference type="Proteomes" id="UP000199377"/>
    </source>
</evidence>
<dbReference type="RefSeq" id="WP_092861200.1">
    <property type="nucleotide sequence ID" value="NZ_FOQH01000007.1"/>
</dbReference>
<dbReference type="STRING" id="1114924.SAMN05216258_107183"/>
<dbReference type="InterPro" id="IPR007372">
    <property type="entry name" value="Lipid/polyisoprenoid-bd_YceI"/>
</dbReference>
<feature type="chain" id="PRO_5011722001" evidence="1">
    <location>
        <begin position="34"/>
        <end position="208"/>
    </location>
</feature>